<organism evidence="1 2">
    <name type="scientific">Nelumbo nucifera</name>
    <name type="common">Sacred lotus</name>
    <dbReference type="NCBI Taxonomy" id="4432"/>
    <lineage>
        <taxon>Eukaryota</taxon>
        <taxon>Viridiplantae</taxon>
        <taxon>Streptophyta</taxon>
        <taxon>Embryophyta</taxon>
        <taxon>Tracheophyta</taxon>
        <taxon>Spermatophyta</taxon>
        <taxon>Magnoliopsida</taxon>
        <taxon>Proteales</taxon>
        <taxon>Nelumbonaceae</taxon>
        <taxon>Nelumbo</taxon>
    </lineage>
</organism>
<reference evidence="1 2" key="1">
    <citation type="journal article" date="2020" name="Mol. Biol. Evol.">
        <title>Distinct Expression and Methylation Patterns for Genes with Different Fates following a Single Whole-Genome Duplication in Flowering Plants.</title>
        <authorList>
            <person name="Shi T."/>
            <person name="Rahmani R.S."/>
            <person name="Gugger P.F."/>
            <person name="Wang M."/>
            <person name="Li H."/>
            <person name="Zhang Y."/>
            <person name="Li Z."/>
            <person name="Wang Q."/>
            <person name="Van de Peer Y."/>
            <person name="Marchal K."/>
            <person name="Chen J."/>
        </authorList>
    </citation>
    <scope>NUCLEOTIDE SEQUENCE [LARGE SCALE GENOMIC DNA]</scope>
    <source>
        <tissue evidence="1">Leaf</tissue>
    </source>
</reference>
<protein>
    <submittedName>
        <fullName evidence="1">Uncharacterized protein</fullName>
    </submittedName>
</protein>
<accession>A0A822Y3J7</accession>
<evidence type="ECO:0000313" key="1">
    <source>
        <dbReference type="EMBL" id="DAD24198.1"/>
    </source>
</evidence>
<sequence length="47" mass="5427">MGNFLLGIDMTHLGPPRYKNGNENENCNLQLVDYCHPRTRLKLKSPK</sequence>
<name>A0A822Y3J7_NELNU</name>
<comment type="caution">
    <text evidence="1">The sequence shown here is derived from an EMBL/GenBank/DDBJ whole genome shotgun (WGS) entry which is preliminary data.</text>
</comment>
<dbReference type="EMBL" id="DUZY01000001">
    <property type="protein sequence ID" value="DAD24198.1"/>
    <property type="molecule type" value="Genomic_DNA"/>
</dbReference>
<keyword evidence="2" id="KW-1185">Reference proteome</keyword>
<evidence type="ECO:0000313" key="2">
    <source>
        <dbReference type="Proteomes" id="UP000607653"/>
    </source>
</evidence>
<dbReference type="Proteomes" id="UP000607653">
    <property type="component" value="Unassembled WGS sequence"/>
</dbReference>
<proteinExistence type="predicted"/>
<gene>
    <name evidence="1" type="ORF">HUJ06_025661</name>
</gene>
<dbReference type="AlphaFoldDB" id="A0A822Y3J7"/>